<name>A0ABT8L030_9BACT</name>
<dbReference type="Pfam" id="PF02518">
    <property type="entry name" value="HATPase_c"/>
    <property type="match status" value="1"/>
</dbReference>
<dbReference type="InterPro" id="IPR003594">
    <property type="entry name" value="HATPase_dom"/>
</dbReference>
<feature type="domain" description="Histidine kinase" evidence="4">
    <location>
        <begin position="285"/>
        <end position="465"/>
    </location>
</feature>
<dbReference type="Pfam" id="PF00027">
    <property type="entry name" value="cNMP_binding"/>
    <property type="match status" value="1"/>
</dbReference>
<organism evidence="5 6">
    <name type="scientific">Agaribacillus aureus</name>
    <dbReference type="NCBI Taxonomy" id="3051825"/>
    <lineage>
        <taxon>Bacteria</taxon>
        <taxon>Pseudomonadati</taxon>
        <taxon>Bacteroidota</taxon>
        <taxon>Cytophagia</taxon>
        <taxon>Cytophagales</taxon>
        <taxon>Splendidivirgaceae</taxon>
        <taxon>Agaribacillus</taxon>
    </lineage>
</organism>
<dbReference type="EMBL" id="JAUJEB010000001">
    <property type="protein sequence ID" value="MDN5211048.1"/>
    <property type="molecule type" value="Genomic_DNA"/>
</dbReference>
<keyword evidence="5" id="KW-0547">Nucleotide-binding</keyword>
<dbReference type="PROSITE" id="PS50042">
    <property type="entry name" value="CNMP_BINDING_3"/>
    <property type="match status" value="1"/>
</dbReference>
<evidence type="ECO:0000313" key="6">
    <source>
        <dbReference type="Proteomes" id="UP001172083"/>
    </source>
</evidence>
<evidence type="ECO:0000256" key="2">
    <source>
        <dbReference type="ARBA" id="ARBA00012438"/>
    </source>
</evidence>
<dbReference type="Proteomes" id="UP001172083">
    <property type="component" value="Unassembled WGS sequence"/>
</dbReference>
<dbReference type="Gene3D" id="2.60.120.10">
    <property type="entry name" value="Jelly Rolls"/>
    <property type="match status" value="1"/>
</dbReference>
<dbReference type="RefSeq" id="WP_346756384.1">
    <property type="nucleotide sequence ID" value="NZ_JAUJEB010000001.1"/>
</dbReference>
<keyword evidence="5" id="KW-0067">ATP-binding</keyword>
<evidence type="ECO:0000259" key="3">
    <source>
        <dbReference type="PROSITE" id="PS50042"/>
    </source>
</evidence>
<dbReference type="PRINTS" id="PR00344">
    <property type="entry name" value="BCTRLSENSOR"/>
</dbReference>
<dbReference type="InterPro" id="IPR004358">
    <property type="entry name" value="Sig_transdc_His_kin-like_C"/>
</dbReference>
<evidence type="ECO:0000259" key="4">
    <source>
        <dbReference type="PROSITE" id="PS50109"/>
    </source>
</evidence>
<proteinExistence type="predicted"/>
<dbReference type="Gene3D" id="1.10.287.130">
    <property type="match status" value="1"/>
</dbReference>
<dbReference type="EC" id="2.7.13.3" evidence="2"/>
<sequence>MNFSNLVTALQNVKELAQIPEEELAWIVQKGELLTIKSGDFLFKKGDPMVYLFIILQGEFCIKMEQGNQFRNVGSFLSFTITGLLPYSRAVEARGYAEAVEDSKIIRLHKDNFKFMITHHEELTTALVHVMSSRIRTFTKLEQQNDKMMALGKLSAGLAHELNNPSAAVVRSAQSLKKHLSLIPQSFKSVIKIRMKDEQVDAINNLLFSKIEKGVVSLTLIEKTSLEDKIAEWLEEQGVDDGYEMAENFVDFGFNNNDLQMISDQVPEVDMLPVINWINQNLTTEKLVNEIEDASQRINDLVRSVKSYTHMDQAPEKQPVDIHEGINNTLTMLNHKIKNSQIEVEQNYGVIEPVNIFVSEMNQVWTNLIDNAIDAMAEGEKKKLTITTRIEGKFVNVDIKDSGTGIPEEVIDNIFDPFFTTKAVGKGTGLGLDVVRQIINQHNGRIKVKSKPGETIFNVCIPRNQ</sequence>
<dbReference type="SUPFAM" id="SSF55874">
    <property type="entry name" value="ATPase domain of HSP90 chaperone/DNA topoisomerase II/histidine kinase"/>
    <property type="match status" value="1"/>
</dbReference>
<dbReference type="InterPro" id="IPR014710">
    <property type="entry name" value="RmlC-like_jellyroll"/>
</dbReference>
<evidence type="ECO:0000313" key="5">
    <source>
        <dbReference type="EMBL" id="MDN5211048.1"/>
    </source>
</evidence>
<accession>A0ABT8L030</accession>
<evidence type="ECO:0000256" key="1">
    <source>
        <dbReference type="ARBA" id="ARBA00000085"/>
    </source>
</evidence>
<dbReference type="PANTHER" id="PTHR43065:SF48">
    <property type="entry name" value="HISTIDINE KINASE"/>
    <property type="match status" value="1"/>
</dbReference>
<dbReference type="Gene3D" id="3.30.565.10">
    <property type="entry name" value="Histidine kinase-like ATPase, C-terminal domain"/>
    <property type="match status" value="1"/>
</dbReference>
<dbReference type="SMART" id="SM00387">
    <property type="entry name" value="HATPase_c"/>
    <property type="match status" value="1"/>
</dbReference>
<dbReference type="InterPro" id="IPR000595">
    <property type="entry name" value="cNMP-bd_dom"/>
</dbReference>
<comment type="caution">
    <text evidence="5">The sequence shown here is derived from an EMBL/GenBank/DDBJ whole genome shotgun (WGS) entry which is preliminary data.</text>
</comment>
<feature type="domain" description="Cyclic nucleotide-binding" evidence="3">
    <location>
        <begin position="15"/>
        <end position="117"/>
    </location>
</feature>
<dbReference type="GO" id="GO:0005524">
    <property type="term" value="F:ATP binding"/>
    <property type="evidence" value="ECO:0007669"/>
    <property type="project" value="UniProtKB-KW"/>
</dbReference>
<dbReference type="InterPro" id="IPR036890">
    <property type="entry name" value="HATPase_C_sf"/>
</dbReference>
<dbReference type="SUPFAM" id="SSF51206">
    <property type="entry name" value="cAMP-binding domain-like"/>
    <property type="match status" value="1"/>
</dbReference>
<dbReference type="InterPro" id="IPR018490">
    <property type="entry name" value="cNMP-bd_dom_sf"/>
</dbReference>
<dbReference type="PROSITE" id="PS50109">
    <property type="entry name" value="HIS_KIN"/>
    <property type="match status" value="1"/>
</dbReference>
<reference evidence="5" key="1">
    <citation type="submission" date="2023-06" db="EMBL/GenBank/DDBJ databases">
        <title>Genomic of Agaribacillus aureum.</title>
        <authorList>
            <person name="Wang G."/>
        </authorList>
    </citation>
    <scope>NUCLEOTIDE SEQUENCE</scope>
    <source>
        <strain evidence="5">BMA12</strain>
    </source>
</reference>
<dbReference type="PANTHER" id="PTHR43065">
    <property type="entry name" value="SENSOR HISTIDINE KINASE"/>
    <property type="match status" value="1"/>
</dbReference>
<dbReference type="CDD" id="cd00038">
    <property type="entry name" value="CAP_ED"/>
    <property type="match status" value="1"/>
</dbReference>
<keyword evidence="6" id="KW-1185">Reference proteome</keyword>
<dbReference type="InterPro" id="IPR005467">
    <property type="entry name" value="His_kinase_dom"/>
</dbReference>
<comment type="catalytic activity">
    <reaction evidence="1">
        <text>ATP + protein L-histidine = ADP + protein N-phospho-L-histidine.</text>
        <dbReference type="EC" id="2.7.13.3"/>
    </reaction>
</comment>
<gene>
    <name evidence="5" type="ORF">QQ020_03275</name>
</gene>
<protein>
    <recommendedName>
        <fullName evidence="2">histidine kinase</fullName>
        <ecNumber evidence="2">2.7.13.3</ecNumber>
    </recommendedName>
</protein>